<evidence type="ECO:0000259" key="8">
    <source>
        <dbReference type="Pfam" id="PF00892"/>
    </source>
</evidence>
<evidence type="ECO:0000313" key="9">
    <source>
        <dbReference type="EMBL" id="EFR31920.1"/>
    </source>
</evidence>
<comment type="subcellular location">
    <subcellularLocation>
        <location evidence="1">Cell membrane</location>
        <topology evidence="1">Multi-pass membrane protein</topology>
    </subcellularLocation>
</comment>
<keyword evidence="6 7" id="KW-0472">Membrane</keyword>
<keyword evidence="4 7" id="KW-0812">Transmembrane</keyword>
<name>E4KMA1_9LACT</name>
<dbReference type="RefSeq" id="WP_006417627.1">
    <property type="nucleotide sequence ID" value="NZ_AENN01000002.1"/>
</dbReference>
<dbReference type="Pfam" id="PF00892">
    <property type="entry name" value="EamA"/>
    <property type="match status" value="2"/>
</dbReference>
<evidence type="ECO:0000256" key="1">
    <source>
        <dbReference type="ARBA" id="ARBA00004651"/>
    </source>
</evidence>
<evidence type="ECO:0000256" key="2">
    <source>
        <dbReference type="ARBA" id="ARBA00007362"/>
    </source>
</evidence>
<dbReference type="PANTHER" id="PTHR42920">
    <property type="entry name" value="OS03G0707200 PROTEIN-RELATED"/>
    <property type="match status" value="1"/>
</dbReference>
<dbReference type="PANTHER" id="PTHR42920:SF5">
    <property type="entry name" value="EAMA DOMAIN-CONTAINING PROTEIN"/>
    <property type="match status" value="1"/>
</dbReference>
<evidence type="ECO:0000313" key="10">
    <source>
        <dbReference type="Proteomes" id="UP000005990"/>
    </source>
</evidence>
<dbReference type="GO" id="GO:0005886">
    <property type="term" value="C:plasma membrane"/>
    <property type="evidence" value="ECO:0007669"/>
    <property type="project" value="UniProtKB-SubCell"/>
</dbReference>
<dbReference type="EMBL" id="AENN01000002">
    <property type="protein sequence ID" value="EFR31920.1"/>
    <property type="molecule type" value="Genomic_DNA"/>
</dbReference>
<keyword evidence="5 7" id="KW-1133">Transmembrane helix</keyword>
<feature type="transmembrane region" description="Helical" evidence="7">
    <location>
        <begin position="180"/>
        <end position="198"/>
    </location>
</feature>
<feature type="domain" description="EamA" evidence="8">
    <location>
        <begin position="149"/>
        <end position="281"/>
    </location>
</feature>
<dbReference type="SUPFAM" id="SSF103481">
    <property type="entry name" value="Multidrug resistance efflux transporter EmrE"/>
    <property type="match status" value="2"/>
</dbReference>
<comment type="caution">
    <text evidence="9">The sequence shown here is derived from an EMBL/GenBank/DDBJ whole genome shotgun (WGS) entry which is preliminary data.</text>
</comment>
<organism evidence="9 10">
    <name type="scientific">Eremococcus coleocola ACS-139-V-Col8</name>
    <dbReference type="NCBI Taxonomy" id="908337"/>
    <lineage>
        <taxon>Bacteria</taxon>
        <taxon>Bacillati</taxon>
        <taxon>Bacillota</taxon>
        <taxon>Bacilli</taxon>
        <taxon>Lactobacillales</taxon>
        <taxon>Aerococcaceae</taxon>
        <taxon>Eremococcus</taxon>
    </lineage>
</organism>
<feature type="transmembrane region" description="Helical" evidence="7">
    <location>
        <begin position="121"/>
        <end position="139"/>
    </location>
</feature>
<dbReference type="InterPro" id="IPR037185">
    <property type="entry name" value="EmrE-like"/>
</dbReference>
<protein>
    <submittedName>
        <fullName evidence="9">Putative membrane protein</fullName>
    </submittedName>
</protein>
<feature type="transmembrane region" description="Helical" evidence="7">
    <location>
        <begin position="265"/>
        <end position="284"/>
    </location>
</feature>
<feature type="transmembrane region" description="Helical" evidence="7">
    <location>
        <begin position="39"/>
        <end position="57"/>
    </location>
</feature>
<evidence type="ECO:0000256" key="7">
    <source>
        <dbReference type="SAM" id="Phobius"/>
    </source>
</evidence>
<evidence type="ECO:0000256" key="3">
    <source>
        <dbReference type="ARBA" id="ARBA00022475"/>
    </source>
</evidence>
<feature type="domain" description="EamA" evidence="8">
    <location>
        <begin position="7"/>
        <end position="137"/>
    </location>
</feature>
<dbReference type="InterPro" id="IPR000620">
    <property type="entry name" value="EamA_dom"/>
</dbReference>
<feature type="transmembrane region" description="Helical" evidence="7">
    <location>
        <begin position="96"/>
        <end position="114"/>
    </location>
</feature>
<gene>
    <name evidence="9" type="ORF">HMPREF9257_1788</name>
</gene>
<evidence type="ECO:0000256" key="6">
    <source>
        <dbReference type="ARBA" id="ARBA00023136"/>
    </source>
</evidence>
<accession>E4KMA1</accession>
<keyword evidence="3" id="KW-1003">Cell membrane</keyword>
<reference evidence="9 10" key="1">
    <citation type="submission" date="2010-10" db="EMBL/GenBank/DDBJ databases">
        <authorList>
            <person name="Durkin A.S."/>
            <person name="Madupu R."/>
            <person name="Torralba M."/>
            <person name="Gillis M."/>
            <person name="Methe B."/>
            <person name="Sutton G."/>
            <person name="Nelson K.E."/>
        </authorList>
    </citation>
    <scope>NUCLEOTIDE SEQUENCE [LARGE SCALE GENOMIC DNA]</scope>
    <source>
        <strain evidence="9 10">ACS-139-V-Col8</strain>
    </source>
</reference>
<evidence type="ECO:0000256" key="5">
    <source>
        <dbReference type="ARBA" id="ARBA00022989"/>
    </source>
</evidence>
<feature type="transmembrane region" description="Helical" evidence="7">
    <location>
        <begin position="12"/>
        <end position="33"/>
    </location>
</feature>
<dbReference type="AlphaFoldDB" id="E4KMA1"/>
<proteinExistence type="inferred from homology"/>
<comment type="similarity">
    <text evidence="2">Belongs to the EamA transporter family.</text>
</comment>
<dbReference type="OrthoDB" id="9804865at2"/>
<dbReference type="STRING" id="908337.HMPREF9257_1788"/>
<evidence type="ECO:0000256" key="4">
    <source>
        <dbReference type="ARBA" id="ARBA00022692"/>
    </source>
</evidence>
<feature type="transmembrane region" description="Helical" evidence="7">
    <location>
        <begin position="145"/>
        <end position="168"/>
    </location>
</feature>
<feature type="transmembrane region" description="Helical" evidence="7">
    <location>
        <begin position="241"/>
        <end position="259"/>
    </location>
</feature>
<dbReference type="Proteomes" id="UP000005990">
    <property type="component" value="Unassembled WGS sequence"/>
</dbReference>
<dbReference type="InterPro" id="IPR051258">
    <property type="entry name" value="Diverse_Substrate_Transporter"/>
</dbReference>
<feature type="transmembrane region" description="Helical" evidence="7">
    <location>
        <begin position="69"/>
        <end position="90"/>
    </location>
</feature>
<dbReference type="eggNOG" id="COG0697">
    <property type="taxonomic scope" value="Bacteria"/>
</dbReference>
<sequence length="288" mass="31451">MKDYHRWGRLGLVVTAIIWGSGFTVSSLALTHYSAYQVIALRFSLAFLGLLIWRWPRLKEISQSDLKKGISLGCLLTLAYLCQTYALNFTTASKNAFLTAVNVVMVPFLLYFIYRTHLSKNAIIGACLALVGVGLTSFTKDGVSLSLNIGDYLTLLGAGFFAGHLIYTQIVGQSMATWKIMLIQMGTAATLSWLMVFLNGNGPLNLSMPALAPVVYIGLITTLVGYSLQTHSQRFTSSEEAAIILSTESFWGMVTAMILLAEPLVWQMIIGGGLIFAGVLVTDLKPFK</sequence>
<feature type="transmembrane region" description="Helical" evidence="7">
    <location>
        <begin position="210"/>
        <end position="229"/>
    </location>
</feature>
<keyword evidence="10" id="KW-1185">Reference proteome</keyword>